<feature type="region of interest" description="Disordered" evidence="1">
    <location>
        <begin position="209"/>
        <end position="253"/>
    </location>
</feature>
<protein>
    <submittedName>
        <fullName evidence="2">Cellulose biosynthesis protein BcsQ</fullName>
    </submittedName>
</protein>
<accession>A0ABV4EQV0</accession>
<organism evidence="2 3">
    <name type="scientific">Bradyrhizobium elkanii</name>
    <dbReference type="NCBI Taxonomy" id="29448"/>
    <lineage>
        <taxon>Bacteria</taxon>
        <taxon>Pseudomonadati</taxon>
        <taxon>Pseudomonadota</taxon>
        <taxon>Alphaproteobacteria</taxon>
        <taxon>Hyphomicrobiales</taxon>
        <taxon>Nitrobacteraceae</taxon>
        <taxon>Bradyrhizobium</taxon>
    </lineage>
</organism>
<reference evidence="2 3" key="1">
    <citation type="submission" date="2024-07" db="EMBL/GenBank/DDBJ databases">
        <title>Genomic Encyclopedia of Type Strains, Phase V (KMG-V): Genome sequencing to study the core and pangenomes of soil and plant-associated prokaryotes.</title>
        <authorList>
            <person name="Whitman W."/>
        </authorList>
    </citation>
    <scope>NUCLEOTIDE SEQUENCE [LARGE SCALE GENOMIC DNA]</scope>
    <source>
        <strain evidence="2 3">USDA 415</strain>
    </source>
</reference>
<keyword evidence="3" id="KW-1185">Reference proteome</keyword>
<dbReference type="PANTHER" id="PTHR13696">
    <property type="entry name" value="P-LOOP CONTAINING NUCLEOSIDE TRIPHOSPHATE HYDROLASE"/>
    <property type="match status" value="1"/>
</dbReference>
<evidence type="ECO:0000256" key="1">
    <source>
        <dbReference type="SAM" id="MobiDB-lite"/>
    </source>
</evidence>
<dbReference type="PANTHER" id="PTHR13696:SF96">
    <property type="entry name" value="COBQ_COBB_MIND_PARA NUCLEOTIDE BINDING DOMAIN-CONTAINING PROTEIN"/>
    <property type="match status" value="1"/>
</dbReference>
<dbReference type="EMBL" id="JBGBZA010000001">
    <property type="protein sequence ID" value="MEY9313509.1"/>
    <property type="molecule type" value="Genomic_DNA"/>
</dbReference>
<dbReference type="Pfam" id="PF07015">
    <property type="entry name" value="VirC1"/>
    <property type="match status" value="1"/>
</dbReference>
<dbReference type="InterPro" id="IPR050678">
    <property type="entry name" value="DNA_Partitioning_ATPase"/>
</dbReference>
<gene>
    <name evidence="2" type="ORF">ABIF29_000308</name>
</gene>
<dbReference type="CDD" id="cd02042">
    <property type="entry name" value="ParAB_family"/>
    <property type="match status" value="1"/>
</dbReference>
<evidence type="ECO:0000313" key="3">
    <source>
        <dbReference type="Proteomes" id="UP001565471"/>
    </source>
</evidence>
<dbReference type="InterPro" id="IPR027417">
    <property type="entry name" value="P-loop_NTPase"/>
</dbReference>
<comment type="caution">
    <text evidence="2">The sequence shown here is derived from an EMBL/GenBank/DDBJ whole genome shotgun (WGS) entry which is preliminary data.</text>
</comment>
<dbReference type="SUPFAM" id="SSF52540">
    <property type="entry name" value="P-loop containing nucleoside triphosphate hydrolases"/>
    <property type="match status" value="1"/>
</dbReference>
<evidence type="ECO:0000313" key="2">
    <source>
        <dbReference type="EMBL" id="MEY9313509.1"/>
    </source>
</evidence>
<proteinExistence type="predicted"/>
<sequence>MVGSPRVFHVVVVPDAQAMYVLALVTQKGGSGKSTLTVGIAVAAMGHGERVGIVDADPQETISKWIERRGHPYPRVVRVADPAGIEEALVSLEAEGIWLTIIDTAPTNNALAMRAIASADLCLIPVRPSLADIEAAIPTLIAIRRLNRRFAFVLNQTPPRGCRLSEAATSLNSQSRKVTIFTLAASKRHDLGEISQVLEKWFPTCPPADLPGTRSRREASAQASFEGGRLTQGLRLPDQPLRGRRLRRGPSPGRPCGVDAIVAIVPTEINPSRLP</sequence>
<dbReference type="Proteomes" id="UP001565471">
    <property type="component" value="Unassembled WGS sequence"/>
</dbReference>
<dbReference type="Gene3D" id="3.40.50.300">
    <property type="entry name" value="P-loop containing nucleotide triphosphate hydrolases"/>
    <property type="match status" value="1"/>
</dbReference>
<name>A0ABV4EQV0_BRAEL</name>
<dbReference type="RefSeq" id="WP_225161839.1">
    <property type="nucleotide sequence ID" value="NZ_CP126027.1"/>
</dbReference>
<dbReference type="InterPro" id="IPR009744">
    <property type="entry name" value="VirC1"/>
</dbReference>